<organism evidence="1 2">
    <name type="scientific">Neisseria subflava</name>
    <dbReference type="NCBI Taxonomy" id="28449"/>
    <lineage>
        <taxon>Bacteria</taxon>
        <taxon>Pseudomonadati</taxon>
        <taxon>Pseudomonadota</taxon>
        <taxon>Betaproteobacteria</taxon>
        <taxon>Neisseriales</taxon>
        <taxon>Neisseriaceae</taxon>
        <taxon>Neisseria</taxon>
    </lineage>
</organism>
<sequence length="97" mass="11674">MLEKNEKDFFYITEFELDELSKFYLEKPLSFVFYSYLEETGYLKKFSLDKCQNFFNRINFNKACFEVLFKDNSVFTIGNGEINVTGFDNNFSIRFEL</sequence>
<accession>A0AAW6YAM7</accession>
<comment type="caution">
    <text evidence="1">The sequence shown here is derived from an EMBL/GenBank/DDBJ whole genome shotgun (WGS) entry which is preliminary data.</text>
</comment>
<dbReference type="AlphaFoldDB" id="A0AAW6YAM7"/>
<name>A0AAW6YAM7_NEISU</name>
<dbReference type="RefSeq" id="WP_063068744.1">
    <property type="nucleotide sequence ID" value="NZ_JASOPA010000001.1"/>
</dbReference>
<evidence type="ECO:0000313" key="2">
    <source>
        <dbReference type="Proteomes" id="UP001236303"/>
    </source>
</evidence>
<proteinExistence type="predicted"/>
<dbReference type="Proteomes" id="UP001236303">
    <property type="component" value="Unassembled WGS sequence"/>
</dbReference>
<protein>
    <submittedName>
        <fullName evidence="1">Uncharacterized protein</fullName>
    </submittedName>
</protein>
<gene>
    <name evidence="1" type="ORF">QP451_02080</name>
</gene>
<reference evidence="1" key="1">
    <citation type="submission" date="2023-05" db="EMBL/GenBank/DDBJ databases">
        <title>Cataloging the Phylogenetic Diversity of Human Bladder Bacteria.</title>
        <authorList>
            <person name="Du J."/>
        </authorList>
    </citation>
    <scope>NUCLEOTIDE SEQUENCE</scope>
    <source>
        <strain evidence="1">UMB1050</strain>
    </source>
</reference>
<evidence type="ECO:0000313" key="1">
    <source>
        <dbReference type="EMBL" id="MDK7241833.1"/>
    </source>
</evidence>
<dbReference type="EMBL" id="JASOPA010000001">
    <property type="protein sequence ID" value="MDK7241833.1"/>
    <property type="molecule type" value="Genomic_DNA"/>
</dbReference>